<dbReference type="Proteomes" id="UP000264071">
    <property type="component" value="Unassembled WGS sequence"/>
</dbReference>
<evidence type="ECO:0000313" key="5">
    <source>
        <dbReference type="EMBL" id="HCT56305.1"/>
    </source>
</evidence>
<dbReference type="Gene3D" id="1.10.10.10">
    <property type="entry name" value="Winged helix-like DNA-binding domain superfamily/Winged helix DNA-binding domain"/>
    <property type="match status" value="1"/>
</dbReference>
<name>A0A3D4V5E6_9BACT</name>
<dbReference type="InterPro" id="IPR036390">
    <property type="entry name" value="WH_DNA-bd_sf"/>
</dbReference>
<evidence type="ECO:0000256" key="4">
    <source>
        <dbReference type="ARBA" id="ARBA00023163"/>
    </source>
</evidence>
<keyword evidence="3" id="KW-0238">DNA-binding</keyword>
<evidence type="ECO:0000256" key="1">
    <source>
        <dbReference type="ARBA" id="ARBA00011046"/>
    </source>
</evidence>
<reference evidence="5 6" key="1">
    <citation type="journal article" date="2018" name="Nat. Biotechnol.">
        <title>A standardized bacterial taxonomy based on genome phylogeny substantially revises the tree of life.</title>
        <authorList>
            <person name="Parks D.H."/>
            <person name="Chuvochina M."/>
            <person name="Waite D.W."/>
            <person name="Rinke C."/>
            <person name="Skarshewski A."/>
            <person name="Chaumeil P.A."/>
            <person name="Hugenholtz P."/>
        </authorList>
    </citation>
    <scope>NUCLEOTIDE SEQUENCE [LARGE SCALE GENOMIC DNA]</scope>
    <source>
        <strain evidence="5">UBA8844</strain>
    </source>
</reference>
<dbReference type="EMBL" id="DPIY01000004">
    <property type="protein sequence ID" value="HCT56305.1"/>
    <property type="molecule type" value="Genomic_DNA"/>
</dbReference>
<comment type="similarity">
    <text evidence="1">Belongs to the BlaI transcriptional regulatory family.</text>
</comment>
<dbReference type="AlphaFoldDB" id="A0A3D4V5E6"/>
<accession>A0A3D4V5E6</accession>
<dbReference type="GO" id="GO:0045892">
    <property type="term" value="P:negative regulation of DNA-templated transcription"/>
    <property type="evidence" value="ECO:0007669"/>
    <property type="project" value="InterPro"/>
</dbReference>
<dbReference type="Pfam" id="PF03965">
    <property type="entry name" value="Penicillinase_R"/>
    <property type="match status" value="1"/>
</dbReference>
<dbReference type="GO" id="GO:0003677">
    <property type="term" value="F:DNA binding"/>
    <property type="evidence" value="ECO:0007669"/>
    <property type="project" value="UniProtKB-KW"/>
</dbReference>
<dbReference type="InterPro" id="IPR005650">
    <property type="entry name" value="BlaI_family"/>
</dbReference>
<proteinExistence type="inferred from homology"/>
<comment type="caution">
    <text evidence="5">The sequence shown here is derived from an EMBL/GenBank/DDBJ whole genome shotgun (WGS) entry which is preliminary data.</text>
</comment>
<evidence type="ECO:0000256" key="2">
    <source>
        <dbReference type="ARBA" id="ARBA00023015"/>
    </source>
</evidence>
<dbReference type="SUPFAM" id="SSF46785">
    <property type="entry name" value="Winged helix' DNA-binding domain"/>
    <property type="match status" value="1"/>
</dbReference>
<protein>
    <recommendedName>
        <fullName evidence="7">BlaI/MecI/CopY family transcriptional regulator</fullName>
    </recommendedName>
</protein>
<dbReference type="InterPro" id="IPR036388">
    <property type="entry name" value="WH-like_DNA-bd_sf"/>
</dbReference>
<sequence>MSPRKPAQPKMGDAVRLSADGLAKVLGDLEARLLTAVWQFDEPVTARTVHEMVIVEHEVALLTVVTVLNKLVEKQILTRRKLHGLLHYEAAMAPGDFHDFVSRRMVEGVIDFAPERLAACFVDVLAERDPAQLDRLARLVDEARRRRG</sequence>
<gene>
    <name evidence="5" type="ORF">DGD08_03740</name>
</gene>
<evidence type="ECO:0008006" key="7">
    <source>
        <dbReference type="Google" id="ProtNLM"/>
    </source>
</evidence>
<evidence type="ECO:0000313" key="6">
    <source>
        <dbReference type="Proteomes" id="UP000264071"/>
    </source>
</evidence>
<keyword evidence="4" id="KW-0804">Transcription</keyword>
<keyword evidence="2" id="KW-0805">Transcription regulation</keyword>
<organism evidence="5 6">
    <name type="scientific">Gemmatimonas aurantiaca</name>
    <dbReference type="NCBI Taxonomy" id="173480"/>
    <lineage>
        <taxon>Bacteria</taxon>
        <taxon>Pseudomonadati</taxon>
        <taxon>Gemmatimonadota</taxon>
        <taxon>Gemmatimonadia</taxon>
        <taxon>Gemmatimonadales</taxon>
        <taxon>Gemmatimonadaceae</taxon>
        <taxon>Gemmatimonas</taxon>
    </lineage>
</organism>
<evidence type="ECO:0000256" key="3">
    <source>
        <dbReference type="ARBA" id="ARBA00023125"/>
    </source>
</evidence>